<sequence>MTHVHDTKNSNSIHYSLDLEALKQFAEKSIQEIERPNRYPFRDRYLHTLRVLSWARRIQALEGGDLETIEVAAICHDIGWDEHINHAIISRQLAKPYLLAHHYDETKLEKTLQAIEMHNNRSADKAQFNIESLIVMDADILDEVGALSVTWDIISASYEPTVSYRSILEKIKEYHGYIANRREYLQTETGLRFYNERIGVIERFIADYQYELG</sequence>
<evidence type="ECO:0000313" key="2">
    <source>
        <dbReference type="EMBL" id="MDH8679573.1"/>
    </source>
</evidence>
<dbReference type="PANTHER" id="PTHR33594:SF1">
    <property type="entry name" value="HD_PDEASE DOMAIN-CONTAINING PROTEIN"/>
    <property type="match status" value="1"/>
</dbReference>
<dbReference type="SUPFAM" id="SSF109604">
    <property type="entry name" value="HD-domain/PDEase-like"/>
    <property type="match status" value="1"/>
</dbReference>
<feature type="domain" description="HD" evidence="1">
    <location>
        <begin position="44"/>
        <end position="144"/>
    </location>
</feature>
<dbReference type="SMART" id="SM00471">
    <property type="entry name" value="HDc"/>
    <property type="match status" value="1"/>
</dbReference>
<name>A0ABT6NGV0_9FIRM</name>
<protein>
    <submittedName>
        <fullName evidence="2">HD domain-containing protein</fullName>
    </submittedName>
</protein>
<dbReference type="PANTHER" id="PTHR33594">
    <property type="entry name" value="SUPERFAMILY HYDROLASE, PUTATIVE (AFU_ORTHOLOGUE AFUA_1G03035)-RELATED"/>
    <property type="match status" value="1"/>
</dbReference>
<dbReference type="RefSeq" id="WP_281095470.1">
    <property type="nucleotide sequence ID" value="NZ_JARYZI010000013.1"/>
</dbReference>
<reference evidence="2 3" key="1">
    <citation type="submission" date="2023-04" db="EMBL/GenBank/DDBJ databases">
        <title>Fusibacter bizertensis strain WBS, isolated from littoral bottom sediments of the Arctic seas - biochemical and genomic analysis.</title>
        <authorList>
            <person name="Brioukhanov A.L."/>
        </authorList>
    </citation>
    <scope>NUCLEOTIDE SEQUENCE [LARGE SCALE GENOMIC DNA]</scope>
    <source>
        <strain evidence="2 3">WBS</strain>
    </source>
</reference>
<keyword evidence="3" id="KW-1185">Reference proteome</keyword>
<evidence type="ECO:0000259" key="1">
    <source>
        <dbReference type="PROSITE" id="PS51831"/>
    </source>
</evidence>
<accession>A0ABT6NGV0</accession>
<dbReference type="InterPro" id="IPR003607">
    <property type="entry name" value="HD/PDEase_dom"/>
</dbReference>
<comment type="caution">
    <text evidence="2">The sequence shown here is derived from an EMBL/GenBank/DDBJ whole genome shotgun (WGS) entry which is preliminary data.</text>
</comment>
<dbReference type="Proteomes" id="UP001158045">
    <property type="component" value="Unassembled WGS sequence"/>
</dbReference>
<dbReference type="PROSITE" id="PS51831">
    <property type="entry name" value="HD"/>
    <property type="match status" value="1"/>
</dbReference>
<dbReference type="Pfam" id="PF01966">
    <property type="entry name" value="HD"/>
    <property type="match status" value="1"/>
</dbReference>
<gene>
    <name evidence="2" type="ORF">QE109_15545</name>
</gene>
<organism evidence="2 3">
    <name type="scientific">Fusibacter bizertensis</name>
    <dbReference type="NCBI Taxonomy" id="1488331"/>
    <lineage>
        <taxon>Bacteria</taxon>
        <taxon>Bacillati</taxon>
        <taxon>Bacillota</taxon>
        <taxon>Clostridia</taxon>
        <taxon>Eubacteriales</taxon>
        <taxon>Eubacteriales Family XII. Incertae Sedis</taxon>
        <taxon>Fusibacter</taxon>
    </lineage>
</organism>
<dbReference type="InterPro" id="IPR006674">
    <property type="entry name" value="HD_domain"/>
</dbReference>
<dbReference type="EMBL" id="JARYZI010000013">
    <property type="protein sequence ID" value="MDH8679573.1"/>
    <property type="molecule type" value="Genomic_DNA"/>
</dbReference>
<evidence type="ECO:0000313" key="3">
    <source>
        <dbReference type="Proteomes" id="UP001158045"/>
    </source>
</evidence>
<dbReference type="CDD" id="cd00077">
    <property type="entry name" value="HDc"/>
    <property type="match status" value="1"/>
</dbReference>
<proteinExistence type="predicted"/>
<dbReference type="Gene3D" id="1.10.3210.10">
    <property type="entry name" value="Hypothetical protein af1432"/>
    <property type="match status" value="1"/>
</dbReference>